<feature type="chain" id="PRO_5046274676" description="Fibronectin type-III domain-containing protein" evidence="2">
    <location>
        <begin position="28"/>
        <end position="253"/>
    </location>
</feature>
<dbReference type="InterPro" id="IPR013783">
    <property type="entry name" value="Ig-like_fold"/>
</dbReference>
<dbReference type="RefSeq" id="WP_311388243.1">
    <property type="nucleotide sequence ID" value="NZ_JAVRHU010000003.1"/>
</dbReference>
<proteinExistence type="predicted"/>
<evidence type="ECO:0000256" key="2">
    <source>
        <dbReference type="SAM" id="SignalP"/>
    </source>
</evidence>
<sequence>MKLNTIRYISILTAVIFMVGCSSSSSGDDTPTPPPTGGGDDEPVIPAPSAATLIFPEDNTECNTGIVDVNDENLSEVTFEWNASQNTDRYTVTITNLNTNSATFVNSDTNEATATIQRGVPYSWFITSRADGTRDTADSGTFRFYNEGPGVENYAPFPAEAIAPARGVNLPMSTTAVNLEWSGSDVDNDIASYEVFFGTEAEPTTSIGSVTETTIADVTVVSGATYYWIVVTTDSAGNTSTSEVFEFRIGVQV</sequence>
<dbReference type="Proteomes" id="UP001250662">
    <property type="component" value="Unassembled WGS sequence"/>
</dbReference>
<name>A0ABU3BK12_9FLAO</name>
<reference evidence="3 4" key="1">
    <citation type="submission" date="2023-09" db="EMBL/GenBank/DDBJ databases">
        <authorList>
            <person name="Rey-Velasco X."/>
        </authorList>
    </citation>
    <scope>NUCLEOTIDE SEQUENCE [LARGE SCALE GENOMIC DNA]</scope>
    <source>
        <strain evidence="3 4">P007</strain>
    </source>
</reference>
<dbReference type="EMBL" id="JAVRHU010000003">
    <property type="protein sequence ID" value="MDT0622487.1"/>
    <property type="molecule type" value="Genomic_DNA"/>
</dbReference>
<comment type="caution">
    <text evidence="3">The sequence shown here is derived from an EMBL/GenBank/DDBJ whole genome shotgun (WGS) entry which is preliminary data.</text>
</comment>
<dbReference type="InterPro" id="IPR036116">
    <property type="entry name" value="FN3_sf"/>
</dbReference>
<feature type="region of interest" description="Disordered" evidence="1">
    <location>
        <begin position="23"/>
        <end position="46"/>
    </location>
</feature>
<organism evidence="3 4">
    <name type="scientific">Croceitalea vernalis</name>
    <dbReference type="NCBI Taxonomy" id="3075599"/>
    <lineage>
        <taxon>Bacteria</taxon>
        <taxon>Pseudomonadati</taxon>
        <taxon>Bacteroidota</taxon>
        <taxon>Flavobacteriia</taxon>
        <taxon>Flavobacteriales</taxon>
        <taxon>Flavobacteriaceae</taxon>
        <taxon>Croceitalea</taxon>
    </lineage>
</organism>
<keyword evidence="2" id="KW-0732">Signal</keyword>
<evidence type="ECO:0000313" key="3">
    <source>
        <dbReference type="EMBL" id="MDT0622487.1"/>
    </source>
</evidence>
<feature type="signal peptide" evidence="2">
    <location>
        <begin position="1"/>
        <end position="27"/>
    </location>
</feature>
<protein>
    <recommendedName>
        <fullName evidence="5">Fibronectin type-III domain-containing protein</fullName>
    </recommendedName>
</protein>
<dbReference type="PROSITE" id="PS51257">
    <property type="entry name" value="PROKAR_LIPOPROTEIN"/>
    <property type="match status" value="1"/>
</dbReference>
<dbReference type="Gene3D" id="2.60.40.10">
    <property type="entry name" value="Immunoglobulins"/>
    <property type="match status" value="1"/>
</dbReference>
<evidence type="ECO:0000313" key="4">
    <source>
        <dbReference type="Proteomes" id="UP001250662"/>
    </source>
</evidence>
<accession>A0ABU3BK12</accession>
<gene>
    <name evidence="3" type="ORF">RM520_12715</name>
</gene>
<evidence type="ECO:0008006" key="5">
    <source>
        <dbReference type="Google" id="ProtNLM"/>
    </source>
</evidence>
<dbReference type="SUPFAM" id="SSF49265">
    <property type="entry name" value="Fibronectin type III"/>
    <property type="match status" value="1"/>
</dbReference>
<keyword evidence="4" id="KW-1185">Reference proteome</keyword>
<evidence type="ECO:0000256" key="1">
    <source>
        <dbReference type="SAM" id="MobiDB-lite"/>
    </source>
</evidence>